<evidence type="ECO:0000256" key="1">
    <source>
        <dbReference type="ARBA" id="ARBA00022723"/>
    </source>
</evidence>
<dbReference type="GO" id="GO:0008270">
    <property type="term" value="F:zinc ion binding"/>
    <property type="evidence" value="ECO:0007669"/>
    <property type="project" value="UniProtKB-KW"/>
</dbReference>
<keyword evidence="2" id="KW-0677">Repeat</keyword>
<dbReference type="GO" id="GO:0009408">
    <property type="term" value="P:response to heat"/>
    <property type="evidence" value="ECO:0007669"/>
    <property type="project" value="InterPro"/>
</dbReference>
<dbReference type="EMBL" id="KQ085882">
    <property type="protein sequence ID" value="KLO20500.1"/>
    <property type="molecule type" value="Genomic_DNA"/>
</dbReference>
<dbReference type="Gene3D" id="2.10.230.10">
    <property type="entry name" value="Heat shock protein DnaJ, cysteine-rich domain"/>
    <property type="match status" value="1"/>
</dbReference>
<evidence type="ECO:0000256" key="6">
    <source>
        <dbReference type="ARBA" id="ARBA00072890"/>
    </source>
</evidence>
<accession>A0A0H2S889</accession>
<proteinExistence type="inferred from homology"/>
<protein>
    <recommendedName>
        <fullName evidence="6">DnaJ homolog 1, mitochondrial</fullName>
    </recommendedName>
</protein>
<dbReference type="InterPro" id="IPR001623">
    <property type="entry name" value="DnaJ_domain"/>
</dbReference>
<dbReference type="Gene3D" id="2.60.260.20">
    <property type="entry name" value="Urease metallochaperone UreE, N-terminal domain"/>
    <property type="match status" value="2"/>
</dbReference>
<dbReference type="GO" id="GO:0042026">
    <property type="term" value="P:protein refolding"/>
    <property type="evidence" value="ECO:0007669"/>
    <property type="project" value="TreeGrafter"/>
</dbReference>
<dbReference type="InterPro" id="IPR012724">
    <property type="entry name" value="DnaJ"/>
</dbReference>
<dbReference type="FunCoup" id="A0A0H2S889">
    <property type="interactions" value="411"/>
</dbReference>
<dbReference type="OrthoDB" id="10256793at2759"/>
<keyword evidence="12" id="KW-1185">Reference proteome</keyword>
<gene>
    <name evidence="11" type="ORF">SCHPADRAFT_912087</name>
</gene>
<dbReference type="GO" id="GO:0051082">
    <property type="term" value="F:unfolded protein binding"/>
    <property type="evidence" value="ECO:0007669"/>
    <property type="project" value="InterPro"/>
</dbReference>
<dbReference type="Gene3D" id="1.10.287.110">
    <property type="entry name" value="DnaJ domain"/>
    <property type="match status" value="1"/>
</dbReference>
<evidence type="ECO:0000256" key="8">
    <source>
        <dbReference type="SAM" id="MobiDB-lite"/>
    </source>
</evidence>
<dbReference type="GO" id="GO:0005524">
    <property type="term" value="F:ATP binding"/>
    <property type="evidence" value="ECO:0007669"/>
    <property type="project" value="InterPro"/>
</dbReference>
<dbReference type="CDD" id="cd10747">
    <property type="entry name" value="DnaJ_C"/>
    <property type="match status" value="1"/>
</dbReference>
<dbReference type="CDD" id="cd10719">
    <property type="entry name" value="DnaJ_zf"/>
    <property type="match status" value="1"/>
</dbReference>
<dbReference type="Pfam" id="PF00684">
    <property type="entry name" value="DnaJ_CXXCXGXG"/>
    <property type="match status" value="1"/>
</dbReference>
<dbReference type="PROSITE" id="PS51188">
    <property type="entry name" value="ZF_CR"/>
    <property type="match status" value="1"/>
</dbReference>
<evidence type="ECO:0000313" key="11">
    <source>
        <dbReference type="EMBL" id="KLO20500.1"/>
    </source>
</evidence>
<dbReference type="Pfam" id="PF00226">
    <property type="entry name" value="DnaJ"/>
    <property type="match status" value="1"/>
</dbReference>
<dbReference type="SUPFAM" id="SSF49493">
    <property type="entry name" value="HSP40/DnaJ peptide-binding domain"/>
    <property type="match status" value="2"/>
</dbReference>
<dbReference type="SUPFAM" id="SSF46565">
    <property type="entry name" value="Chaperone J-domain"/>
    <property type="match status" value="1"/>
</dbReference>
<dbReference type="PROSITE" id="PS50076">
    <property type="entry name" value="DNAJ_2"/>
    <property type="match status" value="1"/>
</dbReference>
<feature type="compositionally biased region" description="Low complexity" evidence="8">
    <location>
        <begin position="472"/>
        <end position="487"/>
    </location>
</feature>
<feature type="compositionally biased region" description="Basic and acidic residues" evidence="8">
    <location>
        <begin position="453"/>
        <end position="462"/>
    </location>
</feature>
<dbReference type="InterPro" id="IPR018253">
    <property type="entry name" value="DnaJ_domain_CS"/>
</dbReference>
<dbReference type="FunFam" id="2.10.230.10:FF:000001">
    <property type="entry name" value="DnaJ subfamily A member 2"/>
    <property type="match status" value="1"/>
</dbReference>
<dbReference type="InterPro" id="IPR002939">
    <property type="entry name" value="DnaJ_C"/>
</dbReference>
<feature type="domain" description="J" evidence="9">
    <location>
        <begin position="65"/>
        <end position="129"/>
    </location>
</feature>
<dbReference type="HAMAP" id="MF_01152">
    <property type="entry name" value="DnaJ"/>
    <property type="match status" value="1"/>
</dbReference>
<dbReference type="STRING" id="27342.A0A0H2S889"/>
<dbReference type="PROSITE" id="PS00636">
    <property type="entry name" value="DNAJ_1"/>
    <property type="match status" value="1"/>
</dbReference>
<evidence type="ECO:0000313" key="12">
    <source>
        <dbReference type="Proteomes" id="UP000053477"/>
    </source>
</evidence>
<dbReference type="SMART" id="SM00271">
    <property type="entry name" value="DnaJ"/>
    <property type="match status" value="1"/>
</dbReference>
<keyword evidence="5" id="KW-0143">Chaperone</keyword>
<evidence type="ECO:0000256" key="3">
    <source>
        <dbReference type="ARBA" id="ARBA00022771"/>
    </source>
</evidence>
<dbReference type="Proteomes" id="UP000053477">
    <property type="component" value="Unassembled WGS sequence"/>
</dbReference>
<keyword evidence="4 7" id="KW-0862">Zinc</keyword>
<keyword evidence="3 7" id="KW-0863">Zinc-finger</keyword>
<evidence type="ECO:0000259" key="9">
    <source>
        <dbReference type="PROSITE" id="PS50076"/>
    </source>
</evidence>
<dbReference type="PANTHER" id="PTHR43096:SF52">
    <property type="entry name" value="DNAJ HOMOLOG 1, MITOCHONDRIAL-RELATED"/>
    <property type="match status" value="1"/>
</dbReference>
<evidence type="ECO:0000256" key="4">
    <source>
        <dbReference type="ARBA" id="ARBA00022833"/>
    </source>
</evidence>
<dbReference type="InterPro" id="IPR008971">
    <property type="entry name" value="HSP40/DnaJ_pept-bd"/>
</dbReference>
<dbReference type="GO" id="GO:0005737">
    <property type="term" value="C:cytoplasm"/>
    <property type="evidence" value="ECO:0007669"/>
    <property type="project" value="TreeGrafter"/>
</dbReference>
<dbReference type="FunFam" id="2.60.260.20:FF:000005">
    <property type="entry name" value="Chaperone protein dnaJ 1, mitochondrial"/>
    <property type="match status" value="1"/>
</dbReference>
<name>A0A0H2S889_9AGAM</name>
<reference evidence="11 12" key="1">
    <citation type="submission" date="2015-04" db="EMBL/GenBank/DDBJ databases">
        <title>Complete genome sequence of Schizopora paradoxa KUC8140, a cosmopolitan wood degrader in East Asia.</title>
        <authorList>
            <consortium name="DOE Joint Genome Institute"/>
            <person name="Min B."/>
            <person name="Park H."/>
            <person name="Jang Y."/>
            <person name="Kim J.-J."/>
            <person name="Kim K.H."/>
            <person name="Pangilinan J."/>
            <person name="Lipzen A."/>
            <person name="Riley R."/>
            <person name="Grigoriev I.V."/>
            <person name="Spatafora J.W."/>
            <person name="Choi I.-G."/>
        </authorList>
    </citation>
    <scope>NUCLEOTIDE SEQUENCE [LARGE SCALE GENOMIC DNA]</scope>
    <source>
        <strain evidence="11 12">KUC8140</strain>
    </source>
</reference>
<evidence type="ECO:0000259" key="10">
    <source>
        <dbReference type="PROSITE" id="PS51188"/>
    </source>
</evidence>
<dbReference type="InParanoid" id="A0A0H2S889"/>
<organism evidence="11 12">
    <name type="scientific">Schizopora paradoxa</name>
    <dbReference type="NCBI Taxonomy" id="27342"/>
    <lineage>
        <taxon>Eukaryota</taxon>
        <taxon>Fungi</taxon>
        <taxon>Dikarya</taxon>
        <taxon>Basidiomycota</taxon>
        <taxon>Agaricomycotina</taxon>
        <taxon>Agaricomycetes</taxon>
        <taxon>Hymenochaetales</taxon>
        <taxon>Schizoporaceae</taxon>
        <taxon>Schizopora</taxon>
    </lineage>
</organism>
<dbReference type="PANTHER" id="PTHR43096">
    <property type="entry name" value="DNAJ HOMOLOG 1, MITOCHONDRIAL-RELATED"/>
    <property type="match status" value="1"/>
</dbReference>
<evidence type="ECO:0000256" key="2">
    <source>
        <dbReference type="ARBA" id="ARBA00022737"/>
    </source>
</evidence>
<keyword evidence="1 7" id="KW-0479">Metal-binding</keyword>
<feature type="zinc finger region" description="CR-type" evidence="7">
    <location>
        <begin position="220"/>
        <end position="301"/>
    </location>
</feature>
<feature type="domain" description="CR-type" evidence="10">
    <location>
        <begin position="220"/>
        <end position="301"/>
    </location>
</feature>
<dbReference type="AlphaFoldDB" id="A0A0H2S889"/>
<dbReference type="CDD" id="cd06257">
    <property type="entry name" value="DnaJ"/>
    <property type="match status" value="1"/>
</dbReference>
<dbReference type="PRINTS" id="PR00625">
    <property type="entry name" value="JDOMAIN"/>
</dbReference>
<dbReference type="SUPFAM" id="SSF57938">
    <property type="entry name" value="DnaJ/Hsp40 cysteine-rich domain"/>
    <property type="match status" value="1"/>
</dbReference>
<sequence>MPPRIPSQRTLRFIAFNASPFVTASSSRHTVRTLVTQAPSCLRERRSKLLESPVVDQVKRIASKDPYQVLGVAKDATLADIKKVYYSLARKYHPDTNKDKGAQEKFVEIQAAYDILSDEKKRKAYDKYGEASQQPGFDPDAFANARGPFGGGGFSGFEDLASFFGGKAGRGSSNMGHDVFETLFGAASRGRGRGGRGTGDFRGDDLEAHVTLSFLDAAKGTKTTVNINPVSSCSSCSGTGLKPGMKRQTCTSCNGTGTRTFVIDSGFQMASTCNTCAGAGTTIPRGGQCSQCAGDGFVRLRKNISVDIPAGVEDGMTIRVPGEGDVPVSSKGPKGDLLLRVSVAPSKVFRRQGTNIHHEARIPMHTALLGGRVRVPTLDGDVDVRVPGGTQPGEEMVLKGRGLPAIFGGDRGDLFISFIVQLPRSLTKRQRELLQLYADDVEGRISPSNAQGDSKHGSKRVAEGQGGEEPVSDTNGTDSFTNSSSSSKEGWTSRAWRKFRTHTGF</sequence>
<dbReference type="Pfam" id="PF01556">
    <property type="entry name" value="DnaJ_C"/>
    <property type="match status" value="1"/>
</dbReference>
<evidence type="ECO:0000256" key="7">
    <source>
        <dbReference type="PROSITE-ProRule" id="PRU00546"/>
    </source>
</evidence>
<evidence type="ECO:0000256" key="5">
    <source>
        <dbReference type="ARBA" id="ARBA00023186"/>
    </source>
</evidence>
<feature type="region of interest" description="Disordered" evidence="8">
    <location>
        <begin position="444"/>
        <end position="493"/>
    </location>
</feature>
<dbReference type="GO" id="GO:0031072">
    <property type="term" value="F:heat shock protein binding"/>
    <property type="evidence" value="ECO:0007669"/>
    <property type="project" value="InterPro"/>
</dbReference>
<dbReference type="InterPro" id="IPR036869">
    <property type="entry name" value="J_dom_sf"/>
</dbReference>
<dbReference type="InterPro" id="IPR001305">
    <property type="entry name" value="HSP_DnaJ_Cys-rich_dom"/>
</dbReference>
<dbReference type="InterPro" id="IPR036410">
    <property type="entry name" value="HSP_DnaJ_Cys-rich_dom_sf"/>
</dbReference>